<evidence type="ECO:0000256" key="7">
    <source>
        <dbReference type="ARBA" id="ARBA00023125"/>
    </source>
</evidence>
<evidence type="ECO:0000313" key="12">
    <source>
        <dbReference type="Proteomes" id="UP000823928"/>
    </source>
</evidence>
<dbReference type="Proteomes" id="UP000823928">
    <property type="component" value="Unassembled WGS sequence"/>
</dbReference>
<dbReference type="GO" id="GO:0003677">
    <property type="term" value="F:DNA binding"/>
    <property type="evidence" value="ECO:0007669"/>
    <property type="project" value="UniProtKB-KW"/>
</dbReference>
<feature type="binding site" evidence="10">
    <location>
        <position position="217"/>
    </location>
    <ligand>
        <name>Mn(2+)</name>
        <dbReference type="ChEBI" id="CHEBI:29035"/>
    </ligand>
</feature>
<accession>A0A9D1EX59</accession>
<dbReference type="EMBL" id="DVIU01000031">
    <property type="protein sequence ID" value="HIS35289.1"/>
    <property type="molecule type" value="Genomic_DNA"/>
</dbReference>
<keyword evidence="7 10" id="KW-0238">DNA-binding</keyword>
<dbReference type="GO" id="GO:0043571">
    <property type="term" value="P:maintenance of CRISPR repeat elements"/>
    <property type="evidence" value="ECO:0007669"/>
    <property type="project" value="UniProtKB-UniRule"/>
</dbReference>
<keyword evidence="3 10" id="KW-0255">Endonuclease</keyword>
<reference evidence="11" key="2">
    <citation type="journal article" date="2021" name="PeerJ">
        <title>Extensive microbial diversity within the chicken gut microbiome revealed by metagenomics and culture.</title>
        <authorList>
            <person name="Gilroy R."/>
            <person name="Ravi A."/>
            <person name="Getino M."/>
            <person name="Pursley I."/>
            <person name="Horton D.L."/>
            <person name="Alikhan N.F."/>
            <person name="Baker D."/>
            <person name="Gharbi K."/>
            <person name="Hall N."/>
            <person name="Watson M."/>
            <person name="Adriaenssens E.M."/>
            <person name="Foster-Nyarko E."/>
            <person name="Jarju S."/>
            <person name="Secka A."/>
            <person name="Antonio M."/>
            <person name="Oren A."/>
            <person name="Chaudhuri R.R."/>
            <person name="La Ragione R."/>
            <person name="Hildebrand F."/>
            <person name="Pallen M.J."/>
        </authorList>
    </citation>
    <scope>NUCLEOTIDE SEQUENCE</scope>
    <source>
        <strain evidence="11">6276</strain>
    </source>
</reference>
<dbReference type="InterPro" id="IPR050646">
    <property type="entry name" value="Cas1"/>
</dbReference>
<dbReference type="GO" id="GO:0046872">
    <property type="term" value="F:metal ion binding"/>
    <property type="evidence" value="ECO:0007669"/>
    <property type="project" value="UniProtKB-UniRule"/>
</dbReference>
<comment type="caution">
    <text evidence="11">The sequence shown here is derived from an EMBL/GenBank/DDBJ whole genome shotgun (WGS) entry which is preliminary data.</text>
</comment>
<comment type="subunit">
    <text evidence="9 10">Homodimer, forms a heterotetramer with a Cas2 homodimer.</text>
</comment>
<reference evidence="11" key="1">
    <citation type="submission" date="2020-10" db="EMBL/GenBank/DDBJ databases">
        <authorList>
            <person name="Gilroy R."/>
        </authorList>
    </citation>
    <scope>NUCLEOTIDE SEQUENCE</scope>
    <source>
        <strain evidence="11">6276</strain>
    </source>
</reference>
<evidence type="ECO:0000256" key="3">
    <source>
        <dbReference type="ARBA" id="ARBA00022759"/>
    </source>
</evidence>
<keyword evidence="8 10" id="KW-0464">Manganese</keyword>
<dbReference type="InterPro" id="IPR019855">
    <property type="entry name" value="CRISPR-assoc_Cas1_NMENI"/>
</dbReference>
<evidence type="ECO:0000256" key="4">
    <source>
        <dbReference type="ARBA" id="ARBA00022801"/>
    </source>
</evidence>
<evidence type="ECO:0000256" key="2">
    <source>
        <dbReference type="ARBA" id="ARBA00022723"/>
    </source>
</evidence>
<comment type="cofactor">
    <cofactor evidence="10">
        <name>Mg(2+)</name>
        <dbReference type="ChEBI" id="CHEBI:18420"/>
    </cofactor>
    <cofactor evidence="10">
        <name>Mn(2+)</name>
        <dbReference type="ChEBI" id="CHEBI:29035"/>
    </cofactor>
</comment>
<feature type="binding site" evidence="10">
    <location>
        <position position="202"/>
    </location>
    <ligand>
        <name>Mn(2+)</name>
        <dbReference type="ChEBI" id="CHEBI:29035"/>
    </ligand>
</feature>
<proteinExistence type="inferred from homology"/>
<dbReference type="EC" id="3.1.-.-" evidence="10"/>
<keyword evidence="5 10" id="KW-0460">Magnesium</keyword>
<evidence type="ECO:0000256" key="1">
    <source>
        <dbReference type="ARBA" id="ARBA00022722"/>
    </source>
</evidence>
<sequence length="295" mass="34024">MGYKTLLFSTPCKLRVKNSQLLCSYEQKDENFTIPLEDISTILLDCTQIEITNYLITKCGEYNITLFSCNQKHQPNVVLTPFYQHSRNTKIAINHINMSEPLKKRLWQKIIKQKIKNQSDVLKILFNNDELDIYHDKVKSGDTTNIEAQASKKYWAILFDNFKRHSDSKHNAALDYGYAIIRGTISKFVASGGLIPCLGVHHCNELNPFNLVEDLIEPFRPFVDLLVSNMKTLEEQELTKEDKGYLLNILNMQCRYKDGQITIQNACEKVCQSFAKCIEQNDSSTLILPEFIEAR</sequence>
<comment type="similarity">
    <text evidence="10">Belongs to the CRISPR-associated endonuclease Cas1 family.</text>
</comment>
<evidence type="ECO:0000313" key="11">
    <source>
        <dbReference type="EMBL" id="HIS35289.1"/>
    </source>
</evidence>
<organism evidence="11 12">
    <name type="scientific">Candidatus Scatousia excrementigallinarum</name>
    <dbReference type="NCBI Taxonomy" id="2840935"/>
    <lineage>
        <taxon>Bacteria</taxon>
        <taxon>Candidatus Scatousia</taxon>
    </lineage>
</organism>
<evidence type="ECO:0000256" key="5">
    <source>
        <dbReference type="ARBA" id="ARBA00022842"/>
    </source>
</evidence>
<dbReference type="GO" id="GO:0051607">
    <property type="term" value="P:defense response to virus"/>
    <property type="evidence" value="ECO:0007669"/>
    <property type="project" value="UniProtKB-UniRule"/>
</dbReference>
<feature type="binding site" evidence="10">
    <location>
        <position position="147"/>
    </location>
    <ligand>
        <name>Mn(2+)</name>
        <dbReference type="ChEBI" id="CHEBI:29035"/>
    </ligand>
</feature>
<dbReference type="PANTHER" id="PTHR34353">
    <property type="entry name" value="CRISPR-ASSOCIATED ENDONUCLEASE CAS1 1"/>
    <property type="match status" value="1"/>
</dbReference>
<gene>
    <name evidence="10 11" type="primary">cas1</name>
    <name evidence="11" type="ORF">IAC10_01470</name>
</gene>
<protein>
    <recommendedName>
        <fullName evidence="10">CRISPR-associated endonuclease Cas1</fullName>
        <ecNumber evidence="10">3.1.-.-</ecNumber>
    </recommendedName>
</protein>
<dbReference type="Pfam" id="PF01867">
    <property type="entry name" value="Cas_Cas1"/>
    <property type="match status" value="1"/>
</dbReference>
<dbReference type="NCBIfam" id="TIGR03639">
    <property type="entry name" value="cas1_NMENI"/>
    <property type="match status" value="1"/>
</dbReference>
<evidence type="ECO:0000256" key="8">
    <source>
        <dbReference type="ARBA" id="ARBA00023211"/>
    </source>
</evidence>
<dbReference type="InterPro" id="IPR002729">
    <property type="entry name" value="CRISPR-assoc_Cas1"/>
</dbReference>
<dbReference type="AlphaFoldDB" id="A0A9D1EX59"/>
<evidence type="ECO:0000256" key="6">
    <source>
        <dbReference type="ARBA" id="ARBA00023118"/>
    </source>
</evidence>
<name>A0A9D1EX59_9BACT</name>
<evidence type="ECO:0000256" key="9">
    <source>
        <dbReference type="ARBA" id="ARBA00038592"/>
    </source>
</evidence>
<comment type="function">
    <text evidence="10">CRISPR (clustered regularly interspaced short palindromic repeat), is an adaptive immune system that provides protection against mobile genetic elements (viruses, transposable elements and conjugative plasmids). CRISPR clusters contain spacers, sequences complementary to antecedent mobile elements, and target invading nucleic acids. CRISPR clusters are transcribed and processed into CRISPR RNA (crRNA). Acts as a dsDNA endonuclease. Involved in the integration of spacer DNA into the CRISPR cassette.</text>
</comment>
<keyword evidence="4 10" id="KW-0378">Hydrolase</keyword>
<dbReference type="HAMAP" id="MF_01470">
    <property type="entry name" value="Cas1"/>
    <property type="match status" value="1"/>
</dbReference>
<dbReference type="GO" id="GO:0004520">
    <property type="term" value="F:DNA endonuclease activity"/>
    <property type="evidence" value="ECO:0007669"/>
    <property type="project" value="InterPro"/>
</dbReference>
<dbReference type="PANTHER" id="PTHR34353:SF2">
    <property type="entry name" value="CRISPR-ASSOCIATED ENDONUCLEASE CAS1 1"/>
    <property type="match status" value="1"/>
</dbReference>
<dbReference type="NCBIfam" id="TIGR00287">
    <property type="entry name" value="cas1"/>
    <property type="match status" value="1"/>
</dbReference>
<keyword evidence="1 10" id="KW-0540">Nuclease</keyword>
<dbReference type="InterPro" id="IPR042206">
    <property type="entry name" value="CRISPR-assoc_Cas1_C"/>
</dbReference>
<dbReference type="GO" id="GO:0016787">
    <property type="term" value="F:hydrolase activity"/>
    <property type="evidence" value="ECO:0007669"/>
    <property type="project" value="UniProtKB-KW"/>
</dbReference>
<evidence type="ECO:0000256" key="10">
    <source>
        <dbReference type="HAMAP-Rule" id="MF_01470"/>
    </source>
</evidence>
<keyword evidence="6 10" id="KW-0051">Antiviral defense</keyword>
<keyword evidence="2 10" id="KW-0479">Metal-binding</keyword>
<dbReference type="Gene3D" id="1.20.120.920">
    <property type="entry name" value="CRISPR-associated endonuclease Cas1, C-terminal domain"/>
    <property type="match status" value="1"/>
</dbReference>